<dbReference type="PANTHER" id="PTHR43249:SF1">
    <property type="entry name" value="D-GLUCOSIDE 3-DEHYDROGENASE"/>
    <property type="match status" value="1"/>
</dbReference>
<dbReference type="EMBL" id="JAGGJA010000005">
    <property type="protein sequence ID" value="MCW9706848.1"/>
    <property type="molecule type" value="Genomic_DNA"/>
</dbReference>
<organism evidence="4 5">
    <name type="scientific">Fodinibius salsisoli</name>
    <dbReference type="NCBI Taxonomy" id="2820877"/>
    <lineage>
        <taxon>Bacteria</taxon>
        <taxon>Pseudomonadati</taxon>
        <taxon>Balneolota</taxon>
        <taxon>Balneolia</taxon>
        <taxon>Balneolales</taxon>
        <taxon>Balneolaceae</taxon>
        <taxon>Fodinibius</taxon>
    </lineage>
</organism>
<dbReference type="Gene3D" id="3.40.50.720">
    <property type="entry name" value="NAD(P)-binding Rossmann-like Domain"/>
    <property type="match status" value="1"/>
</dbReference>
<dbReference type="InterPro" id="IPR055170">
    <property type="entry name" value="GFO_IDH_MocA-like_dom"/>
</dbReference>
<evidence type="ECO:0000259" key="3">
    <source>
        <dbReference type="Pfam" id="PF22725"/>
    </source>
</evidence>
<sequence>METNYKLGLVGCGSISGTHAAAIADTQDGTLTAAYSRTESRLEEFCEQYEVQGYSEYDQFLSEADIDTVVICTPSGTHLDYGMQAARAGKHVIVEKPVEVTLERAQALIDCCKEEGVKLAVIYQNRFIEDIQKMKEVVSSGSLGKPVMVDASVKWFRNQEYYDSGGWRGTLDLDGGGAVINQAIHTVDLMLWMCGEVESLQAFKGTLTHESIEGEDNAVAALQFNNGAIGVFHASTSVVPAQDRKIEIHAQEGTACLKGDVLTITGVDSAYNPDNNNGEMSGAGADDPMAGMSHDNHRKQYDQILKAFREDTEPVVSGKESLKSLAFVEALYKSSEQQTAVCPQELYAKFSVEE</sequence>
<dbReference type="Pfam" id="PF22725">
    <property type="entry name" value="GFO_IDH_MocA_C3"/>
    <property type="match status" value="1"/>
</dbReference>
<evidence type="ECO:0000313" key="4">
    <source>
        <dbReference type="EMBL" id="MCW9706848.1"/>
    </source>
</evidence>
<dbReference type="Pfam" id="PF01408">
    <property type="entry name" value="GFO_IDH_MocA"/>
    <property type="match status" value="1"/>
</dbReference>
<dbReference type="Gene3D" id="3.30.360.10">
    <property type="entry name" value="Dihydrodipicolinate Reductase, domain 2"/>
    <property type="match status" value="1"/>
</dbReference>
<dbReference type="SUPFAM" id="SSF51735">
    <property type="entry name" value="NAD(P)-binding Rossmann-fold domains"/>
    <property type="match status" value="1"/>
</dbReference>
<evidence type="ECO:0000256" key="1">
    <source>
        <dbReference type="SAM" id="MobiDB-lite"/>
    </source>
</evidence>
<comment type="caution">
    <text evidence="4">The sequence shown here is derived from an EMBL/GenBank/DDBJ whole genome shotgun (WGS) entry which is preliminary data.</text>
</comment>
<evidence type="ECO:0000259" key="2">
    <source>
        <dbReference type="Pfam" id="PF01408"/>
    </source>
</evidence>
<dbReference type="InterPro" id="IPR052515">
    <property type="entry name" value="Gfo/Idh/MocA_Oxidoreductase"/>
</dbReference>
<keyword evidence="5" id="KW-1185">Reference proteome</keyword>
<feature type="region of interest" description="Disordered" evidence="1">
    <location>
        <begin position="273"/>
        <end position="295"/>
    </location>
</feature>
<gene>
    <name evidence="4" type="ORF">J6I44_08265</name>
</gene>
<protein>
    <submittedName>
        <fullName evidence="4">Gfo/Idh/MocA family oxidoreductase</fullName>
    </submittedName>
</protein>
<dbReference type="InterPro" id="IPR036291">
    <property type="entry name" value="NAD(P)-bd_dom_sf"/>
</dbReference>
<feature type="domain" description="Gfo/Idh/MocA-like oxidoreductase N-terminal" evidence="2">
    <location>
        <begin position="6"/>
        <end position="122"/>
    </location>
</feature>
<dbReference type="RefSeq" id="WP_265765588.1">
    <property type="nucleotide sequence ID" value="NZ_JAGGJA010000005.1"/>
</dbReference>
<dbReference type="PANTHER" id="PTHR43249">
    <property type="entry name" value="UDP-N-ACETYL-2-AMINO-2-DEOXY-D-GLUCURONATE OXIDASE"/>
    <property type="match status" value="1"/>
</dbReference>
<dbReference type="InterPro" id="IPR000683">
    <property type="entry name" value="Gfo/Idh/MocA-like_OxRdtase_N"/>
</dbReference>
<reference evidence="4 5" key="1">
    <citation type="submission" date="2021-03" db="EMBL/GenBank/DDBJ databases">
        <title>Aliifodinibius sp. nov., a new bacterium isolated from saline soil.</title>
        <authorList>
            <person name="Galisteo C."/>
            <person name="De La Haba R."/>
            <person name="Sanchez-Porro C."/>
            <person name="Ventosa A."/>
        </authorList>
    </citation>
    <scope>NUCLEOTIDE SEQUENCE [LARGE SCALE GENOMIC DNA]</scope>
    <source>
        <strain evidence="4 5">1BSP15-2V2</strain>
    </source>
</reference>
<feature type="domain" description="GFO/IDH/MocA-like oxidoreductase" evidence="3">
    <location>
        <begin position="131"/>
        <end position="255"/>
    </location>
</feature>
<proteinExistence type="predicted"/>
<accession>A0ABT3PLM0</accession>
<dbReference type="Proteomes" id="UP001207918">
    <property type="component" value="Unassembled WGS sequence"/>
</dbReference>
<name>A0ABT3PLM0_9BACT</name>
<dbReference type="SUPFAM" id="SSF55347">
    <property type="entry name" value="Glyceraldehyde-3-phosphate dehydrogenase-like, C-terminal domain"/>
    <property type="match status" value="1"/>
</dbReference>
<evidence type="ECO:0000313" key="5">
    <source>
        <dbReference type="Proteomes" id="UP001207918"/>
    </source>
</evidence>